<dbReference type="AlphaFoldDB" id="A0A0V0H9R3"/>
<accession>A0A0V0H9R3</accession>
<proteinExistence type="predicted"/>
<evidence type="ECO:0000313" key="1">
    <source>
        <dbReference type="EMBL" id="JAP17102.1"/>
    </source>
</evidence>
<protein>
    <submittedName>
        <fullName evidence="1">Putative ovule protein</fullName>
    </submittedName>
</protein>
<reference evidence="1" key="1">
    <citation type="submission" date="2015-12" db="EMBL/GenBank/DDBJ databases">
        <title>Gene expression during late stages of embryo sac development: a critical building block for successful pollen-pistil interactions.</title>
        <authorList>
            <person name="Liu Y."/>
            <person name="Joly V."/>
            <person name="Sabar M."/>
            <person name="Matton D.P."/>
        </authorList>
    </citation>
    <scope>NUCLEOTIDE SEQUENCE</scope>
</reference>
<name>A0A0V0H9R3_SOLCH</name>
<feature type="non-terminal residue" evidence="1">
    <location>
        <position position="1"/>
    </location>
</feature>
<organism evidence="1">
    <name type="scientific">Solanum chacoense</name>
    <name type="common">Chaco potato</name>
    <dbReference type="NCBI Taxonomy" id="4108"/>
    <lineage>
        <taxon>Eukaryota</taxon>
        <taxon>Viridiplantae</taxon>
        <taxon>Streptophyta</taxon>
        <taxon>Embryophyta</taxon>
        <taxon>Tracheophyta</taxon>
        <taxon>Spermatophyta</taxon>
        <taxon>Magnoliopsida</taxon>
        <taxon>eudicotyledons</taxon>
        <taxon>Gunneridae</taxon>
        <taxon>Pentapetalae</taxon>
        <taxon>asterids</taxon>
        <taxon>lamiids</taxon>
        <taxon>Solanales</taxon>
        <taxon>Solanaceae</taxon>
        <taxon>Solanoideae</taxon>
        <taxon>Solaneae</taxon>
        <taxon>Solanum</taxon>
    </lineage>
</organism>
<dbReference type="EMBL" id="GEDG01022948">
    <property type="protein sequence ID" value="JAP17102.1"/>
    <property type="molecule type" value="Transcribed_RNA"/>
</dbReference>
<sequence length="76" mass="8600">LPLTLHLATSGDFPVDICLFRTRCIAFSRSTSTNLKVNTYKTSILPHQEQLKFCSHIMLPSNQFCNESTDPITSRL</sequence>